<dbReference type="InterPro" id="IPR004358">
    <property type="entry name" value="Sig_transdc_His_kin-like_C"/>
</dbReference>
<dbReference type="SMART" id="SM00091">
    <property type="entry name" value="PAS"/>
    <property type="match status" value="4"/>
</dbReference>
<evidence type="ECO:0000259" key="10">
    <source>
        <dbReference type="PROSITE" id="PS50110"/>
    </source>
</evidence>
<dbReference type="EMBL" id="SMSJ01000009">
    <property type="protein sequence ID" value="TDH62687.1"/>
    <property type="molecule type" value="Genomic_DNA"/>
</dbReference>
<evidence type="ECO:0000313" key="13">
    <source>
        <dbReference type="EMBL" id="TDH62687.1"/>
    </source>
</evidence>
<evidence type="ECO:0000256" key="1">
    <source>
        <dbReference type="ARBA" id="ARBA00000085"/>
    </source>
</evidence>
<dbReference type="CDD" id="cd00130">
    <property type="entry name" value="PAS"/>
    <property type="match status" value="4"/>
</dbReference>
<dbReference type="PROSITE" id="PS50109">
    <property type="entry name" value="HIS_KIN"/>
    <property type="match status" value="1"/>
</dbReference>
<dbReference type="InterPro" id="IPR005467">
    <property type="entry name" value="His_kinase_dom"/>
</dbReference>
<keyword evidence="5" id="KW-0418">Kinase</keyword>
<comment type="caution">
    <text evidence="13">The sequence shown here is derived from an EMBL/GenBank/DDBJ whole genome shotgun (WGS) entry which is preliminary data.</text>
</comment>
<dbReference type="InterPro" id="IPR035965">
    <property type="entry name" value="PAS-like_dom_sf"/>
</dbReference>
<dbReference type="NCBIfam" id="TIGR00229">
    <property type="entry name" value="sensory_box"/>
    <property type="match status" value="4"/>
</dbReference>
<dbReference type="SMART" id="SM00388">
    <property type="entry name" value="HisKA"/>
    <property type="match status" value="1"/>
</dbReference>
<dbReference type="InterPro" id="IPR003661">
    <property type="entry name" value="HisK_dim/P_dom"/>
</dbReference>
<dbReference type="PROSITE" id="PS50112">
    <property type="entry name" value="PAS"/>
    <property type="match status" value="2"/>
</dbReference>
<evidence type="ECO:0000256" key="2">
    <source>
        <dbReference type="ARBA" id="ARBA00012438"/>
    </source>
</evidence>
<dbReference type="SMART" id="SM00448">
    <property type="entry name" value="REC"/>
    <property type="match status" value="1"/>
</dbReference>
<dbReference type="SMART" id="SM00086">
    <property type="entry name" value="PAC"/>
    <property type="match status" value="4"/>
</dbReference>
<keyword evidence="4" id="KW-0808">Transferase</keyword>
<feature type="domain" description="Response regulatory" evidence="10">
    <location>
        <begin position="1163"/>
        <end position="1282"/>
    </location>
</feature>
<feature type="domain" description="PAC" evidence="12">
    <location>
        <begin position="449"/>
        <end position="503"/>
    </location>
</feature>
<dbReference type="FunFam" id="3.30.450.20:FF:000099">
    <property type="entry name" value="Sensory box sensor histidine kinase"/>
    <property type="match status" value="1"/>
</dbReference>
<dbReference type="InterPro" id="IPR001610">
    <property type="entry name" value="PAC"/>
</dbReference>
<dbReference type="InterPro" id="IPR036097">
    <property type="entry name" value="HisK_dim/P_sf"/>
</dbReference>
<sequence length="1294" mass="139820">MSASAKATSLPDFASITRPWRRLGRLGAAAPAALALCLILLALAGARISREATEADDRVAHTLEVLVEANGALSAVQDAETGQRGSLLTRDPDYLQPYEAGRVAALHRLQRARQLTAGNPGQQARLATLEAAVTGKLAELSTTVELARGGNTEAALAVVRTGEGQQIMLRIRRLILDLHEEEERLLTARKAQAAEVEQRLSWLLSLAAGVALATAIACAGTALAGMRLLRRVERQDAERGAAEALAESEARLRDLLVTLDLGNTVVRGDDGRVLFWSKGCERLYGWTAEEAVGRETGELLRSKYPTPLPAILAALRCDGHWRGDLHHTARDGRELVVAAEMVQRTVEGKPPVTLISLTDVAAQRRAEADLAASEARLRLAGESAGLATWDADLATGTASWTANQFAMLDYVPDRSGWASNAMWHDRILPEDWPAVEAANRDARPGMHAYRVSYRIRRADDGAERWIETVGRYLDHGPDGAPRRAIGVNLDITDRRAAEAALAESEAFGRSILCGTSDCMVVLDAEGRVAFMNEPGRCQKELDDTAQVLGRPVEELWPEESRRLVREAMTRARDGHTARYTAYGPTAKGTPKWWDVTISRLHARDGEPPRLLSVARDVTERRRWEQEVARFKAFSERSVDAHHMFDAEGRVVYANRTSWARLGYTEAEFLTFSVADFDPDWPVERFRGIVAQAMRESVAPFEARHRRRDGTSLPVEVSVTAINEAGGPFLLAIVRDISERKAAEAALRESEARFRSMADHAPSMVWETDAAGFCTYLSQPWCEFTGQTEAEGFGFGWLEMIHPEDRDCVRDAFLDAAARRGGYRIECRLRRASDAGWAWVIDAAAPRIATDGSYLGYVGSALDITDIVAARQVLTREAEQLDRLAEERGRALAESERRLAQAAKMEALGRLAGGIAHDFNNVLQAVHGGIAIASKRLPPEAEPVRKYLRLASDAAGRGAAVTGRLLAFARRGELQAEPVAPGPLLSGLVEFLQPVIGPNLALRTEVAPGLPPLLADKGQLEAVLVNLVNNARDAMAGGGGLTLGAEAATVPDAARTPHGLAPGVYVRLYVVDEGEGIPPEVLTRMSEPFFTTKPRGQGTGLGLAMARGFAEQSGGGLLIESAPGRGTSVSVWLPRVPDRSGGGLLVDDRKNIPRASAPPAGELTVLLAEDQSEVRAVLAAQLRDHGYAVWESADAAAALLLVESGVRFDALVTDLAMPGEMDGLDLLGAMRARLPRLPAVLVTGHAGDALPGRLERAEQGGPFALLRKPAAAEMLFDRLARVLRQAGLPGLKAAR</sequence>
<dbReference type="InterPro" id="IPR013656">
    <property type="entry name" value="PAS_4"/>
</dbReference>
<dbReference type="SMART" id="SM00387">
    <property type="entry name" value="HATPase_c"/>
    <property type="match status" value="1"/>
</dbReference>
<feature type="modified residue" description="4-aspartylphosphate" evidence="6">
    <location>
        <position position="1213"/>
    </location>
</feature>
<dbReference type="Pfam" id="PF02518">
    <property type="entry name" value="HATPase_c"/>
    <property type="match status" value="1"/>
</dbReference>
<dbReference type="SUPFAM" id="SSF52172">
    <property type="entry name" value="CheY-like"/>
    <property type="match status" value="1"/>
</dbReference>
<dbReference type="Gene3D" id="3.30.565.10">
    <property type="entry name" value="Histidine kinase-like ATPase, C-terminal domain"/>
    <property type="match status" value="1"/>
</dbReference>
<feature type="coiled-coil region" evidence="7">
    <location>
        <begin position="866"/>
        <end position="893"/>
    </location>
</feature>
<feature type="domain" description="PAS" evidence="11">
    <location>
        <begin position="248"/>
        <end position="294"/>
    </location>
</feature>
<reference evidence="13 14" key="1">
    <citation type="journal article" date="2016" name="J. Microbiol.">
        <title>Dankookia rubra gen. nov., sp. nov., an alphaproteobacterium isolated from sediment of a shallow stream.</title>
        <authorList>
            <person name="Kim W.H."/>
            <person name="Kim D.H."/>
            <person name="Kang K."/>
            <person name="Ahn T.Y."/>
        </authorList>
    </citation>
    <scope>NUCLEOTIDE SEQUENCE [LARGE SCALE GENOMIC DNA]</scope>
    <source>
        <strain evidence="13 14">JCM30602</strain>
    </source>
</reference>
<keyword evidence="7" id="KW-0175">Coiled coil</keyword>
<evidence type="ECO:0000256" key="4">
    <source>
        <dbReference type="ARBA" id="ARBA00022679"/>
    </source>
</evidence>
<keyword evidence="8" id="KW-1133">Transmembrane helix</keyword>
<evidence type="ECO:0000256" key="3">
    <source>
        <dbReference type="ARBA" id="ARBA00022553"/>
    </source>
</evidence>
<dbReference type="Proteomes" id="UP000295096">
    <property type="component" value="Unassembled WGS sequence"/>
</dbReference>
<feature type="domain" description="PAS" evidence="11">
    <location>
        <begin position="749"/>
        <end position="820"/>
    </location>
</feature>
<dbReference type="RefSeq" id="WP_133288420.1">
    <property type="nucleotide sequence ID" value="NZ_SMSJ01000009.1"/>
</dbReference>
<name>A0A4R5QJ90_9PROT</name>
<dbReference type="PROSITE" id="PS50110">
    <property type="entry name" value="RESPONSE_REGULATORY"/>
    <property type="match status" value="1"/>
</dbReference>
<keyword evidence="8" id="KW-0472">Membrane</keyword>
<feature type="domain" description="Histidine kinase" evidence="9">
    <location>
        <begin position="913"/>
        <end position="1136"/>
    </location>
</feature>
<evidence type="ECO:0000256" key="8">
    <source>
        <dbReference type="SAM" id="Phobius"/>
    </source>
</evidence>
<dbReference type="Pfam" id="PF05227">
    <property type="entry name" value="CHASE3"/>
    <property type="match status" value="1"/>
</dbReference>
<dbReference type="Gene3D" id="3.30.450.20">
    <property type="entry name" value="PAS domain"/>
    <property type="match status" value="5"/>
</dbReference>
<evidence type="ECO:0000256" key="6">
    <source>
        <dbReference type="PROSITE-ProRule" id="PRU00169"/>
    </source>
</evidence>
<dbReference type="SUPFAM" id="SSF55874">
    <property type="entry name" value="ATPase domain of HSP90 chaperone/DNA topoisomerase II/histidine kinase"/>
    <property type="match status" value="1"/>
</dbReference>
<dbReference type="PROSITE" id="PS50113">
    <property type="entry name" value="PAC"/>
    <property type="match status" value="4"/>
</dbReference>
<keyword evidence="8" id="KW-0812">Transmembrane</keyword>
<dbReference type="PANTHER" id="PTHR43304:SF1">
    <property type="entry name" value="PAC DOMAIN-CONTAINING PROTEIN"/>
    <property type="match status" value="1"/>
</dbReference>
<dbReference type="InterPro" id="IPR007891">
    <property type="entry name" value="CHASE3"/>
</dbReference>
<dbReference type="GO" id="GO:0000155">
    <property type="term" value="F:phosphorelay sensor kinase activity"/>
    <property type="evidence" value="ECO:0007669"/>
    <property type="project" value="InterPro"/>
</dbReference>
<feature type="domain" description="PAC" evidence="12">
    <location>
        <begin position="822"/>
        <end position="875"/>
    </location>
</feature>
<evidence type="ECO:0000259" key="11">
    <source>
        <dbReference type="PROSITE" id="PS50112"/>
    </source>
</evidence>
<dbReference type="InterPro" id="IPR000014">
    <property type="entry name" value="PAS"/>
</dbReference>
<dbReference type="InterPro" id="IPR003594">
    <property type="entry name" value="HATPase_dom"/>
</dbReference>
<accession>A0A4R5QJ90</accession>
<dbReference type="CDD" id="cd19410">
    <property type="entry name" value="HK9-like_sensor"/>
    <property type="match status" value="1"/>
</dbReference>
<dbReference type="Pfam" id="PF00072">
    <property type="entry name" value="Response_reg"/>
    <property type="match status" value="1"/>
</dbReference>
<dbReference type="InterPro" id="IPR000700">
    <property type="entry name" value="PAS-assoc_C"/>
</dbReference>
<dbReference type="Pfam" id="PF08448">
    <property type="entry name" value="PAS_4"/>
    <property type="match status" value="1"/>
</dbReference>
<dbReference type="SUPFAM" id="SSF47384">
    <property type="entry name" value="Homodimeric domain of signal transducing histidine kinase"/>
    <property type="match status" value="1"/>
</dbReference>
<evidence type="ECO:0000256" key="5">
    <source>
        <dbReference type="ARBA" id="ARBA00022777"/>
    </source>
</evidence>
<dbReference type="PRINTS" id="PR00344">
    <property type="entry name" value="BCTRLSENSOR"/>
</dbReference>
<comment type="catalytic activity">
    <reaction evidence="1">
        <text>ATP + protein L-histidine = ADP + protein N-phospho-L-histidine.</text>
        <dbReference type="EC" id="2.7.13.3"/>
    </reaction>
</comment>
<dbReference type="Gene3D" id="1.10.287.130">
    <property type="match status" value="1"/>
</dbReference>
<dbReference type="InterPro" id="IPR001789">
    <property type="entry name" value="Sig_transdc_resp-reg_receiver"/>
</dbReference>
<evidence type="ECO:0000259" key="12">
    <source>
        <dbReference type="PROSITE" id="PS50113"/>
    </source>
</evidence>
<evidence type="ECO:0000259" key="9">
    <source>
        <dbReference type="PROSITE" id="PS50109"/>
    </source>
</evidence>
<proteinExistence type="predicted"/>
<gene>
    <name evidence="13" type="ORF">E2C06_09790</name>
</gene>
<dbReference type="InterPro" id="IPR052162">
    <property type="entry name" value="Sensor_kinase/Photoreceptor"/>
</dbReference>
<dbReference type="Gene3D" id="2.10.70.100">
    <property type="match status" value="1"/>
</dbReference>
<evidence type="ECO:0000256" key="7">
    <source>
        <dbReference type="SAM" id="Coils"/>
    </source>
</evidence>
<dbReference type="SUPFAM" id="SSF55785">
    <property type="entry name" value="PYP-like sensor domain (PAS domain)"/>
    <property type="match status" value="5"/>
</dbReference>
<keyword evidence="14" id="KW-1185">Reference proteome</keyword>
<dbReference type="EC" id="2.7.13.3" evidence="2"/>
<dbReference type="OrthoDB" id="7264471at2"/>
<evidence type="ECO:0000313" key="14">
    <source>
        <dbReference type="Proteomes" id="UP000295096"/>
    </source>
</evidence>
<keyword evidence="3 6" id="KW-0597">Phosphoprotein</keyword>
<feature type="domain" description="PAC" evidence="12">
    <location>
        <begin position="575"/>
        <end position="629"/>
    </location>
</feature>
<feature type="domain" description="PAC" evidence="12">
    <location>
        <begin position="698"/>
        <end position="748"/>
    </location>
</feature>
<organism evidence="13 14">
    <name type="scientific">Dankookia rubra</name>
    <dbReference type="NCBI Taxonomy" id="1442381"/>
    <lineage>
        <taxon>Bacteria</taxon>
        <taxon>Pseudomonadati</taxon>
        <taxon>Pseudomonadota</taxon>
        <taxon>Alphaproteobacteria</taxon>
        <taxon>Acetobacterales</taxon>
        <taxon>Roseomonadaceae</taxon>
        <taxon>Dankookia</taxon>
    </lineage>
</organism>
<dbReference type="PANTHER" id="PTHR43304">
    <property type="entry name" value="PHYTOCHROME-LIKE PROTEIN CPH1"/>
    <property type="match status" value="1"/>
</dbReference>
<dbReference type="Pfam" id="PF13426">
    <property type="entry name" value="PAS_9"/>
    <property type="match status" value="2"/>
</dbReference>
<dbReference type="InterPro" id="IPR013655">
    <property type="entry name" value="PAS_fold_3"/>
</dbReference>
<protein>
    <recommendedName>
        <fullName evidence="2">histidine kinase</fullName>
        <ecNumber evidence="2">2.7.13.3</ecNumber>
    </recommendedName>
</protein>
<dbReference type="Pfam" id="PF08447">
    <property type="entry name" value="PAS_3"/>
    <property type="match status" value="2"/>
</dbReference>
<feature type="transmembrane region" description="Helical" evidence="8">
    <location>
        <begin position="202"/>
        <end position="224"/>
    </location>
</feature>
<dbReference type="Gene3D" id="3.40.50.2300">
    <property type="match status" value="1"/>
</dbReference>
<dbReference type="InterPro" id="IPR011006">
    <property type="entry name" value="CheY-like_superfamily"/>
</dbReference>
<dbReference type="InterPro" id="IPR036890">
    <property type="entry name" value="HATPase_C_sf"/>
</dbReference>